<evidence type="ECO:0000256" key="3">
    <source>
        <dbReference type="ARBA" id="ARBA00023054"/>
    </source>
</evidence>
<dbReference type="PANTHER" id="PTHR23077:SF117">
    <property type="entry name" value="AAA+ ATPASE DOMAIN-CONTAINING PROTEIN"/>
    <property type="match status" value="1"/>
</dbReference>
<dbReference type="Pfam" id="PF00004">
    <property type="entry name" value="AAA"/>
    <property type="match status" value="2"/>
</dbReference>
<dbReference type="FunFam" id="3.40.50.300:FF:001025">
    <property type="entry name" value="ATPase family, AAA domain-containing 2B"/>
    <property type="match status" value="1"/>
</dbReference>
<protein>
    <recommendedName>
        <fullName evidence="4">AAA+ ATPase domain-containing protein</fullName>
    </recommendedName>
</protein>
<comment type="caution">
    <text evidence="5">The sequence shown here is derived from an EMBL/GenBank/DDBJ whole genome shotgun (WGS) entry which is preliminary data.</text>
</comment>
<name>A0A2T9YYW8_9FUNG</name>
<dbReference type="Gene3D" id="3.40.50.300">
    <property type="entry name" value="P-loop containing nucleotide triphosphate hydrolases"/>
    <property type="match status" value="2"/>
</dbReference>
<accession>A0A2T9YYW8</accession>
<evidence type="ECO:0000256" key="2">
    <source>
        <dbReference type="ARBA" id="ARBA00022840"/>
    </source>
</evidence>
<reference evidence="5 6" key="1">
    <citation type="journal article" date="2018" name="MBio">
        <title>Comparative Genomics Reveals the Core Gene Toolbox for the Fungus-Insect Symbiosis.</title>
        <authorList>
            <person name="Wang Y."/>
            <person name="Stata M."/>
            <person name="Wang W."/>
            <person name="Stajich J.E."/>
            <person name="White M.M."/>
            <person name="Moncalvo J.M."/>
        </authorList>
    </citation>
    <scope>NUCLEOTIDE SEQUENCE [LARGE SCALE GENOMIC DNA]</scope>
    <source>
        <strain evidence="5 6">SWE-8-4</strain>
    </source>
</reference>
<dbReference type="Gene3D" id="1.10.8.60">
    <property type="match status" value="1"/>
</dbReference>
<dbReference type="PANTHER" id="PTHR23077">
    <property type="entry name" value="AAA-FAMILY ATPASE"/>
    <property type="match status" value="1"/>
</dbReference>
<dbReference type="Proteomes" id="UP000245383">
    <property type="component" value="Unassembled WGS sequence"/>
</dbReference>
<dbReference type="InterPro" id="IPR003959">
    <property type="entry name" value="ATPase_AAA_core"/>
</dbReference>
<dbReference type="SMART" id="SM00382">
    <property type="entry name" value="AAA"/>
    <property type="match status" value="2"/>
</dbReference>
<dbReference type="InterPro" id="IPR027417">
    <property type="entry name" value="P-loop_NTPase"/>
</dbReference>
<gene>
    <name evidence="5" type="ORF">BB561_000475</name>
</gene>
<proteinExistence type="predicted"/>
<dbReference type="STRING" id="133385.A0A2T9YYW8"/>
<keyword evidence="3" id="KW-0175">Coiled coil</keyword>
<evidence type="ECO:0000313" key="6">
    <source>
        <dbReference type="Proteomes" id="UP000245383"/>
    </source>
</evidence>
<keyword evidence="1" id="KW-0547">Nucleotide-binding</keyword>
<dbReference type="GO" id="GO:0005524">
    <property type="term" value="F:ATP binding"/>
    <property type="evidence" value="ECO:0007669"/>
    <property type="project" value="UniProtKB-KW"/>
</dbReference>
<feature type="domain" description="AAA+ ATPase" evidence="4">
    <location>
        <begin position="276"/>
        <end position="402"/>
    </location>
</feature>
<feature type="domain" description="AAA+ ATPase" evidence="4">
    <location>
        <begin position="30"/>
        <end position="155"/>
    </location>
</feature>
<dbReference type="GO" id="GO:0016887">
    <property type="term" value="F:ATP hydrolysis activity"/>
    <property type="evidence" value="ECO:0007669"/>
    <property type="project" value="InterPro"/>
</dbReference>
<sequence>MDRIFGSAGIRLSEFFKAASHDADNDIKIKRKSASLCGETGCGKKLLLSLIAKEYEFNLIEMNLPKLYSDNPTNIYHEVLNIFQQTLQNKKSVIYLKNLEQFNDYSSKMCIYALFDLTSSSMSNVLIVSTLKDIKKLDPSIFSLFEENIQISALNAPQRLEAFNYFLKAHNVTVPDLRDFAKSCYGYNISDILSLCSNALMKCYIENKEFNTQYMIEAKTSIIPCNSEPIFSSQLNSFQVKLKDIGGITEIKKQLEEAIIWPYSYPRLFKRLNFRPPIGILLYGPPGTGKTMIAKALASELDANFMVISSADLVKSEIGKSEKAIAKTFETAKLLNPTIIFIDEIESLFSRHESSGNLVKKMVSQMIDELDKLSESDYRVTVLASTNSLELVSKDLLRPGFLN</sequence>
<dbReference type="EMBL" id="MBFR01000010">
    <property type="protein sequence ID" value="PVU97538.1"/>
    <property type="molecule type" value="Genomic_DNA"/>
</dbReference>
<dbReference type="AlphaFoldDB" id="A0A2T9YYW8"/>
<dbReference type="OrthoDB" id="10254455at2759"/>
<dbReference type="InterPro" id="IPR050168">
    <property type="entry name" value="AAA_ATPase_domain"/>
</dbReference>
<evidence type="ECO:0000313" key="5">
    <source>
        <dbReference type="EMBL" id="PVU97538.1"/>
    </source>
</evidence>
<keyword evidence="6" id="KW-1185">Reference proteome</keyword>
<organism evidence="5 6">
    <name type="scientific">Smittium simulii</name>
    <dbReference type="NCBI Taxonomy" id="133385"/>
    <lineage>
        <taxon>Eukaryota</taxon>
        <taxon>Fungi</taxon>
        <taxon>Fungi incertae sedis</taxon>
        <taxon>Zoopagomycota</taxon>
        <taxon>Kickxellomycotina</taxon>
        <taxon>Harpellomycetes</taxon>
        <taxon>Harpellales</taxon>
        <taxon>Legeriomycetaceae</taxon>
        <taxon>Smittium</taxon>
    </lineage>
</organism>
<dbReference type="SUPFAM" id="SSF52540">
    <property type="entry name" value="P-loop containing nucleoside triphosphate hydrolases"/>
    <property type="match status" value="2"/>
</dbReference>
<evidence type="ECO:0000256" key="1">
    <source>
        <dbReference type="ARBA" id="ARBA00022741"/>
    </source>
</evidence>
<dbReference type="InterPro" id="IPR003593">
    <property type="entry name" value="AAA+_ATPase"/>
</dbReference>
<keyword evidence="2" id="KW-0067">ATP-binding</keyword>
<evidence type="ECO:0000259" key="4">
    <source>
        <dbReference type="SMART" id="SM00382"/>
    </source>
</evidence>